<gene>
    <name evidence="2" type="ORF">CPB84DRAFT_1747909</name>
</gene>
<keyword evidence="3" id="KW-1185">Reference proteome</keyword>
<reference evidence="2" key="1">
    <citation type="submission" date="2020-11" db="EMBL/GenBank/DDBJ databases">
        <authorList>
            <consortium name="DOE Joint Genome Institute"/>
            <person name="Ahrendt S."/>
            <person name="Riley R."/>
            <person name="Andreopoulos W."/>
            <person name="LaButti K."/>
            <person name="Pangilinan J."/>
            <person name="Ruiz-duenas F.J."/>
            <person name="Barrasa J.M."/>
            <person name="Sanchez-Garcia M."/>
            <person name="Camarero S."/>
            <person name="Miyauchi S."/>
            <person name="Serrano A."/>
            <person name="Linde D."/>
            <person name="Babiker R."/>
            <person name="Drula E."/>
            <person name="Ayuso-Fernandez I."/>
            <person name="Pacheco R."/>
            <person name="Padilla G."/>
            <person name="Ferreira P."/>
            <person name="Barriuso J."/>
            <person name="Kellner H."/>
            <person name="Castanera R."/>
            <person name="Alfaro M."/>
            <person name="Ramirez L."/>
            <person name="Pisabarro A.G."/>
            <person name="Kuo A."/>
            <person name="Tritt A."/>
            <person name="Lipzen A."/>
            <person name="He G."/>
            <person name="Yan M."/>
            <person name="Ng V."/>
            <person name="Cullen D."/>
            <person name="Martin F."/>
            <person name="Rosso M.-N."/>
            <person name="Henrissat B."/>
            <person name="Hibbett D."/>
            <person name="Martinez A.T."/>
            <person name="Grigoriev I.V."/>
        </authorList>
    </citation>
    <scope>NUCLEOTIDE SEQUENCE</scope>
    <source>
        <strain evidence="2">AH 44721</strain>
    </source>
</reference>
<accession>A0A9P5NPA4</accession>
<protein>
    <submittedName>
        <fullName evidence="2">CHAT domain-containing protein</fullName>
    </submittedName>
</protein>
<proteinExistence type="predicted"/>
<evidence type="ECO:0000313" key="3">
    <source>
        <dbReference type="Proteomes" id="UP000724874"/>
    </source>
</evidence>
<dbReference type="EMBL" id="JADNYJ010000054">
    <property type="protein sequence ID" value="KAF8898233.1"/>
    <property type="molecule type" value="Genomic_DNA"/>
</dbReference>
<sequence>MQNANCLYNSGKSSIFRFQSIGDLADISEAISSFKDAVDLTTQEHDGLPRLLSDLGKALTARFKLTGDANDILEAISHARRAVQLTPDGHTDLPGFLTNLGLSLMHHFENTGDLSDISEAISVQRRAISLIPDDHRDKPTLQDNLGNSLKRLFQRTNQLNDISDAVHAHQEAVRLSEKYGYPDSSRFSKNMLDALQLCFEHSQELASIQVATISFRRFSTSQLGSPSKELRLNAKKWASFAKKVDSVELLQAWSNALRIASQVAGLEHTIQKRYTYLLDISELSVSAAAAALELGRPHLALEWLEQGRCLVWSQLNKFRTPLDDLQTCNPALADEFLKVSKALEYAGSRSEPAAFPEEITTIQTPPRDEATSHVELAKQCDKLIERIRSIRGFESFFLPSTCSDLMRGLPERGLVVIINIHQDRSDALLLMLGHKIPIHVPLPDFSYEKADNFRISLHTYLRHIGVRDRGSESDHKDRGMRPAVHSEAKSVIKDVLSQLWKFLVKPILDKLELALPLAEKLRIWWCLTGPLAFLPVHAAGIHDDGHSTTLSDFAISSYIPSVSALIERVKRPREVDVSNTGLVMISQPDTPGQRPIPGASTEVQAIGRLLNTYNVRHLCLERKVATVEEGTKQMDAYSCIHFACHANQDTTEALKSAFHLYDGPLELSTIIKQNLARADLAFLAACQTSTGDEKLSEEAVHLAAGMLAAGYRGVVATINAKGHRLSSDGAAHALHYATNEIRKEFGDTDEGLLAWVPYVHYGL</sequence>
<dbReference type="Pfam" id="PF12770">
    <property type="entry name" value="CHAT"/>
    <property type="match status" value="1"/>
</dbReference>
<dbReference type="Gene3D" id="1.25.40.10">
    <property type="entry name" value="Tetratricopeptide repeat domain"/>
    <property type="match status" value="1"/>
</dbReference>
<dbReference type="Proteomes" id="UP000724874">
    <property type="component" value="Unassembled WGS sequence"/>
</dbReference>
<evidence type="ECO:0000313" key="2">
    <source>
        <dbReference type="EMBL" id="KAF8898233.1"/>
    </source>
</evidence>
<name>A0A9P5NPA4_GYMJU</name>
<dbReference type="SUPFAM" id="SSF48452">
    <property type="entry name" value="TPR-like"/>
    <property type="match status" value="1"/>
</dbReference>
<dbReference type="AlphaFoldDB" id="A0A9P5NPA4"/>
<evidence type="ECO:0000259" key="1">
    <source>
        <dbReference type="Pfam" id="PF12770"/>
    </source>
</evidence>
<dbReference type="OrthoDB" id="9991317at2759"/>
<comment type="caution">
    <text evidence="2">The sequence shown here is derived from an EMBL/GenBank/DDBJ whole genome shotgun (WGS) entry which is preliminary data.</text>
</comment>
<dbReference type="InterPro" id="IPR011990">
    <property type="entry name" value="TPR-like_helical_dom_sf"/>
</dbReference>
<organism evidence="2 3">
    <name type="scientific">Gymnopilus junonius</name>
    <name type="common">Spectacular rustgill mushroom</name>
    <name type="synonym">Gymnopilus spectabilis subsp. junonius</name>
    <dbReference type="NCBI Taxonomy" id="109634"/>
    <lineage>
        <taxon>Eukaryota</taxon>
        <taxon>Fungi</taxon>
        <taxon>Dikarya</taxon>
        <taxon>Basidiomycota</taxon>
        <taxon>Agaricomycotina</taxon>
        <taxon>Agaricomycetes</taxon>
        <taxon>Agaricomycetidae</taxon>
        <taxon>Agaricales</taxon>
        <taxon>Agaricineae</taxon>
        <taxon>Hymenogastraceae</taxon>
        <taxon>Gymnopilus</taxon>
    </lineage>
</organism>
<dbReference type="InterPro" id="IPR024983">
    <property type="entry name" value="CHAT_dom"/>
</dbReference>
<feature type="domain" description="CHAT" evidence="1">
    <location>
        <begin position="494"/>
        <end position="717"/>
    </location>
</feature>